<dbReference type="PANTHER" id="PTHR12110">
    <property type="entry name" value="HYDROXYPYRUVATE ISOMERASE"/>
    <property type="match status" value="1"/>
</dbReference>
<accession>A0A1M6P3X9</accession>
<evidence type="ECO:0000313" key="2">
    <source>
        <dbReference type="EMBL" id="SHK02603.1"/>
    </source>
</evidence>
<feature type="domain" description="Xylose isomerase-like TIM barrel" evidence="1">
    <location>
        <begin position="24"/>
        <end position="279"/>
    </location>
</feature>
<dbReference type="EMBL" id="FRAC01000008">
    <property type="protein sequence ID" value="SHK02603.1"/>
    <property type="molecule type" value="Genomic_DNA"/>
</dbReference>
<dbReference type="Gene3D" id="3.20.20.150">
    <property type="entry name" value="Divalent-metal-dependent TIM barrel enzymes"/>
    <property type="match status" value="1"/>
</dbReference>
<dbReference type="InterPro" id="IPR050312">
    <property type="entry name" value="IolE/XylAMocC-like"/>
</dbReference>
<dbReference type="SUPFAM" id="SSF51658">
    <property type="entry name" value="Xylose isomerase-like"/>
    <property type="match status" value="1"/>
</dbReference>
<dbReference type="InterPro" id="IPR013022">
    <property type="entry name" value="Xyl_isomerase-like_TIM-brl"/>
</dbReference>
<dbReference type="InterPro" id="IPR036237">
    <property type="entry name" value="Xyl_isomerase-like_sf"/>
</dbReference>
<keyword evidence="2" id="KW-0413">Isomerase</keyword>
<dbReference type="RefSeq" id="WP_073274517.1">
    <property type="nucleotide sequence ID" value="NZ_FRAC01000008.1"/>
</dbReference>
<keyword evidence="3" id="KW-1185">Reference proteome</keyword>
<evidence type="ECO:0000259" key="1">
    <source>
        <dbReference type="Pfam" id="PF01261"/>
    </source>
</evidence>
<dbReference type="Proteomes" id="UP000184386">
    <property type="component" value="Unassembled WGS sequence"/>
</dbReference>
<evidence type="ECO:0000313" key="3">
    <source>
        <dbReference type="Proteomes" id="UP000184386"/>
    </source>
</evidence>
<dbReference type="STRING" id="1121322.SAMN02745136_01581"/>
<name>A0A1M6P3X9_9FIRM</name>
<proteinExistence type="predicted"/>
<dbReference type="Pfam" id="PF01261">
    <property type="entry name" value="AP_endonuc_2"/>
    <property type="match status" value="1"/>
</dbReference>
<reference evidence="2 3" key="1">
    <citation type="submission" date="2016-11" db="EMBL/GenBank/DDBJ databases">
        <authorList>
            <person name="Jaros S."/>
            <person name="Januszkiewicz K."/>
            <person name="Wedrychowicz H."/>
        </authorList>
    </citation>
    <scope>NUCLEOTIDE SEQUENCE [LARGE SCALE GENOMIC DNA]</scope>
    <source>
        <strain evidence="2 3">DSM 15929</strain>
    </source>
</reference>
<gene>
    <name evidence="2" type="ORF">SAMN02745136_01581</name>
</gene>
<sequence>MELKVGIQLYSVRELMKEDPIRTIEQVAEAGYKYIEVANHNAMEDDGVGFGVTAEKLNELMKKSGCKVISAHIFPFNDENYKRVIEYNQKIGNHVLVYPMEVFKDRDDVLKKAEYYEKMGYMAAQEGMTFLYHNHYQEFQEFKGERVLDTIIKNTDPGHVNLELDTFWTLRGGLDPIEMMKQYGTRIKMLHQKDFSRDTSTPVNMFDVVGKDSYIDRETFVKYKCNDDFIEIGYGRMDIQGIIDTAIELGSIEYILLEQDATKLNQLDSIKRSMEGFRKFKGIIWE</sequence>
<organism evidence="2 3">
    <name type="scientific">Anaerocolumna jejuensis DSM 15929</name>
    <dbReference type="NCBI Taxonomy" id="1121322"/>
    <lineage>
        <taxon>Bacteria</taxon>
        <taxon>Bacillati</taxon>
        <taxon>Bacillota</taxon>
        <taxon>Clostridia</taxon>
        <taxon>Lachnospirales</taxon>
        <taxon>Lachnospiraceae</taxon>
        <taxon>Anaerocolumna</taxon>
    </lineage>
</organism>
<dbReference type="OrthoDB" id="9798407at2"/>
<dbReference type="AlphaFoldDB" id="A0A1M6P3X9"/>
<dbReference type="GO" id="GO:0016853">
    <property type="term" value="F:isomerase activity"/>
    <property type="evidence" value="ECO:0007669"/>
    <property type="project" value="UniProtKB-KW"/>
</dbReference>
<dbReference type="PANTHER" id="PTHR12110:SF41">
    <property type="entry name" value="INOSOSE DEHYDRATASE"/>
    <property type="match status" value="1"/>
</dbReference>
<protein>
    <submittedName>
        <fullName evidence="2">Sugar phosphate isomerase/epimerase</fullName>
    </submittedName>
</protein>